<evidence type="ECO:0000256" key="12">
    <source>
        <dbReference type="ARBA" id="ARBA00041519"/>
    </source>
</evidence>
<dbReference type="Gene3D" id="2.60.40.2840">
    <property type="match status" value="1"/>
</dbReference>
<dbReference type="InParanoid" id="F7EJ01"/>
<reference evidence="14" key="2">
    <citation type="submission" date="2025-08" db="UniProtKB">
        <authorList>
            <consortium name="Ensembl"/>
        </authorList>
    </citation>
    <scope>IDENTIFICATION</scope>
</reference>
<dbReference type="eggNOG" id="ENOG502QT1M">
    <property type="taxonomic scope" value="Eukaryota"/>
</dbReference>
<keyword evidence="8" id="KW-0968">Cytoplasmic vesicle</keyword>
<dbReference type="GO" id="GO:0005856">
    <property type="term" value="C:cytoskeleton"/>
    <property type="evidence" value="ECO:0007669"/>
    <property type="project" value="UniProtKB-SubCell"/>
</dbReference>
<dbReference type="Bgee" id="ENSMODG00000012306">
    <property type="expression patterns" value="Expressed in skeletal muscle tissue and 21 other cell types or tissues"/>
</dbReference>
<keyword evidence="3" id="KW-0963">Cytoplasm</keyword>
<keyword evidence="15" id="KW-1185">Reference proteome</keyword>
<name>F7EJ01_MONDO</name>
<evidence type="ECO:0000256" key="8">
    <source>
        <dbReference type="ARBA" id="ARBA00023329"/>
    </source>
</evidence>
<dbReference type="Proteomes" id="UP000002280">
    <property type="component" value="Chromosome 2"/>
</dbReference>
<dbReference type="PANTHER" id="PTHR31915">
    <property type="entry name" value="SKICH DOMAIN-CONTAINING PROTEIN"/>
    <property type="match status" value="1"/>
</dbReference>
<evidence type="ECO:0000256" key="1">
    <source>
        <dbReference type="ARBA" id="ARBA00004245"/>
    </source>
</evidence>
<evidence type="ECO:0000256" key="6">
    <source>
        <dbReference type="ARBA" id="ARBA00023136"/>
    </source>
</evidence>
<dbReference type="GO" id="GO:0006914">
    <property type="term" value="P:autophagy"/>
    <property type="evidence" value="ECO:0007669"/>
    <property type="project" value="UniProtKB-KW"/>
</dbReference>
<comment type="subcellular location">
    <subcellularLocation>
        <location evidence="1">Cytoplasm</location>
        <location evidence="1">Cytoskeleton</location>
    </subcellularLocation>
    <subcellularLocation>
        <location evidence="2">Cytoplasm</location>
        <location evidence="2">Perinuclear region</location>
    </subcellularLocation>
    <subcellularLocation>
        <location evidence="9">Cytoplasmic vesicle</location>
        <location evidence="9">Autophagosome membrane</location>
        <topology evidence="9">Peripheral membrane protein</topology>
    </subcellularLocation>
</comment>
<comment type="similarity">
    <text evidence="10">Belongs to the CALCOCO family.</text>
</comment>
<evidence type="ECO:0000256" key="3">
    <source>
        <dbReference type="ARBA" id="ARBA00022490"/>
    </source>
</evidence>
<dbReference type="Ensembl" id="ENSMODT00000015700.4">
    <property type="protein sequence ID" value="ENSMODP00000015414.4"/>
    <property type="gene ID" value="ENSMODG00000012306.4"/>
</dbReference>
<reference evidence="14" key="3">
    <citation type="submission" date="2025-09" db="UniProtKB">
        <authorList>
            <consortium name="Ensembl"/>
        </authorList>
    </citation>
    <scope>IDENTIFICATION</scope>
</reference>
<keyword evidence="7" id="KW-0206">Cytoskeleton</keyword>
<dbReference type="PANTHER" id="PTHR31915:SF4">
    <property type="entry name" value="CALCIUM-BINDING AND COILED-COIL DOMAIN-CONTAINING PROTEIN 2"/>
    <property type="match status" value="1"/>
</dbReference>
<dbReference type="InterPro" id="IPR041611">
    <property type="entry name" value="SKICH"/>
</dbReference>
<evidence type="ECO:0000256" key="4">
    <source>
        <dbReference type="ARBA" id="ARBA00023006"/>
    </source>
</evidence>
<organism evidence="14 15">
    <name type="scientific">Monodelphis domestica</name>
    <name type="common">Gray short-tailed opossum</name>
    <dbReference type="NCBI Taxonomy" id="13616"/>
    <lineage>
        <taxon>Eukaryota</taxon>
        <taxon>Metazoa</taxon>
        <taxon>Chordata</taxon>
        <taxon>Craniata</taxon>
        <taxon>Vertebrata</taxon>
        <taxon>Euteleostomi</taxon>
        <taxon>Mammalia</taxon>
        <taxon>Metatheria</taxon>
        <taxon>Didelphimorphia</taxon>
        <taxon>Didelphidae</taxon>
        <taxon>Monodelphis</taxon>
    </lineage>
</organism>
<accession>F7EJ01</accession>
<dbReference type="HOGENOM" id="CLU_077977_1_0_1"/>
<evidence type="ECO:0000313" key="15">
    <source>
        <dbReference type="Proteomes" id="UP000002280"/>
    </source>
</evidence>
<protein>
    <recommendedName>
        <fullName evidence="11">Calcium-binding and coiled-coil domain-containing protein 2</fullName>
    </recommendedName>
    <alternativeName>
        <fullName evidence="12">Nuclear domain 10 protein NDP52</fullName>
    </alternativeName>
</protein>
<evidence type="ECO:0000256" key="5">
    <source>
        <dbReference type="ARBA" id="ARBA00023054"/>
    </source>
</evidence>
<keyword evidence="4" id="KW-0072">Autophagy</keyword>
<dbReference type="Pfam" id="PF17751">
    <property type="entry name" value="SKICH"/>
    <property type="match status" value="1"/>
</dbReference>
<dbReference type="STRING" id="13616.ENSMODP00000015414"/>
<evidence type="ECO:0000259" key="13">
    <source>
        <dbReference type="Pfam" id="PF17751"/>
    </source>
</evidence>
<evidence type="ECO:0000313" key="14">
    <source>
        <dbReference type="Ensembl" id="ENSMODP00000015414.4"/>
    </source>
</evidence>
<evidence type="ECO:0000256" key="11">
    <source>
        <dbReference type="ARBA" id="ARBA00040931"/>
    </source>
</evidence>
<reference evidence="14 15" key="1">
    <citation type="journal article" date="2007" name="Nature">
        <title>Genome of the marsupial Monodelphis domestica reveals innovation in non-coding sequences.</title>
        <authorList>
            <person name="Mikkelsen T.S."/>
            <person name="Wakefield M.J."/>
            <person name="Aken B."/>
            <person name="Amemiya C.T."/>
            <person name="Chang J.L."/>
            <person name="Duke S."/>
            <person name="Garber M."/>
            <person name="Gentles A.J."/>
            <person name="Goodstadt L."/>
            <person name="Heger A."/>
            <person name="Jurka J."/>
            <person name="Kamal M."/>
            <person name="Mauceli E."/>
            <person name="Searle S.M."/>
            <person name="Sharpe T."/>
            <person name="Baker M.L."/>
            <person name="Batzer M.A."/>
            <person name="Benos P.V."/>
            <person name="Belov K."/>
            <person name="Clamp M."/>
            <person name="Cook A."/>
            <person name="Cuff J."/>
            <person name="Das R."/>
            <person name="Davidow L."/>
            <person name="Deakin J.E."/>
            <person name="Fazzari M.J."/>
            <person name="Glass J.L."/>
            <person name="Grabherr M."/>
            <person name="Greally J.M."/>
            <person name="Gu W."/>
            <person name="Hore T.A."/>
            <person name="Huttley G.A."/>
            <person name="Kleber M."/>
            <person name="Jirtle R.L."/>
            <person name="Koina E."/>
            <person name="Lee J.T."/>
            <person name="Mahony S."/>
            <person name="Marra M.A."/>
            <person name="Miller R.D."/>
            <person name="Nicholls R.D."/>
            <person name="Oda M."/>
            <person name="Papenfuss A.T."/>
            <person name="Parra Z.E."/>
            <person name="Pollock D.D."/>
            <person name="Ray D.A."/>
            <person name="Schein J.E."/>
            <person name="Speed T.P."/>
            <person name="Thompson K."/>
            <person name="VandeBerg J.L."/>
            <person name="Wade C.M."/>
            <person name="Walker J.A."/>
            <person name="Waters P.D."/>
            <person name="Webber C."/>
            <person name="Weidman J.R."/>
            <person name="Xie X."/>
            <person name="Zody M.C."/>
            <person name="Baldwin J."/>
            <person name="Abdouelleil A."/>
            <person name="Abdulkadir J."/>
            <person name="Abebe A."/>
            <person name="Abera B."/>
            <person name="Abreu J."/>
            <person name="Acer S.C."/>
            <person name="Aftuck L."/>
            <person name="Alexander A."/>
            <person name="An P."/>
            <person name="Anderson E."/>
            <person name="Anderson S."/>
            <person name="Arachi H."/>
            <person name="Azer M."/>
            <person name="Bachantsang P."/>
            <person name="Barry A."/>
            <person name="Bayul T."/>
            <person name="Berlin A."/>
            <person name="Bessette D."/>
            <person name="Bloom T."/>
            <person name="Bloom T."/>
            <person name="Boguslavskiy L."/>
            <person name="Bonnet C."/>
            <person name="Boukhgalter B."/>
            <person name="Bourzgui I."/>
            <person name="Brown A."/>
            <person name="Cahill P."/>
            <person name="Channer S."/>
            <person name="Cheshatsang Y."/>
            <person name="Chuda L."/>
            <person name="Citroen M."/>
            <person name="Collymore A."/>
            <person name="Cooke P."/>
            <person name="Costello M."/>
            <person name="D'Aco K."/>
            <person name="Daza R."/>
            <person name="De Haan G."/>
            <person name="DeGray S."/>
            <person name="DeMaso C."/>
            <person name="Dhargay N."/>
            <person name="Dooley K."/>
            <person name="Dooley E."/>
            <person name="Doricent M."/>
            <person name="Dorje P."/>
            <person name="Dorjee K."/>
            <person name="Dupes A."/>
            <person name="Elong R."/>
            <person name="Falk J."/>
            <person name="Farina A."/>
            <person name="Faro S."/>
            <person name="Ferguson D."/>
            <person name="Fisher S."/>
            <person name="Foley C.D."/>
            <person name="Franke A."/>
            <person name="Friedrich D."/>
            <person name="Gadbois L."/>
            <person name="Gearin G."/>
            <person name="Gearin C.R."/>
            <person name="Giannoukos G."/>
            <person name="Goode T."/>
            <person name="Graham J."/>
            <person name="Grandbois E."/>
            <person name="Grewal S."/>
            <person name="Gyaltsen K."/>
            <person name="Hafez N."/>
            <person name="Hagos B."/>
            <person name="Hall J."/>
            <person name="Henson C."/>
            <person name="Hollinger A."/>
            <person name="Honan T."/>
            <person name="Huard M.D."/>
            <person name="Hughes L."/>
            <person name="Hurhula B."/>
            <person name="Husby M.E."/>
            <person name="Kamat A."/>
            <person name="Kanga B."/>
            <person name="Kashin S."/>
            <person name="Khazanovich D."/>
            <person name="Kisner P."/>
            <person name="Lance K."/>
            <person name="Lara M."/>
            <person name="Lee W."/>
            <person name="Lennon N."/>
            <person name="Letendre F."/>
            <person name="LeVine R."/>
            <person name="Lipovsky A."/>
            <person name="Liu X."/>
            <person name="Liu J."/>
            <person name="Liu S."/>
            <person name="Lokyitsang T."/>
            <person name="Lokyitsang Y."/>
            <person name="Lubonja R."/>
            <person name="Lui A."/>
            <person name="MacDonald P."/>
            <person name="Magnisalis V."/>
            <person name="Maru K."/>
            <person name="Matthews C."/>
            <person name="McCusker W."/>
            <person name="McDonough S."/>
            <person name="Mehta T."/>
            <person name="Meldrim J."/>
            <person name="Meneus L."/>
            <person name="Mihai O."/>
            <person name="Mihalev A."/>
            <person name="Mihova T."/>
            <person name="Mittelman R."/>
            <person name="Mlenga V."/>
            <person name="Montmayeur A."/>
            <person name="Mulrain L."/>
            <person name="Navidi A."/>
            <person name="Naylor J."/>
            <person name="Negash T."/>
            <person name="Nguyen T."/>
            <person name="Nguyen N."/>
            <person name="Nicol R."/>
            <person name="Norbu C."/>
            <person name="Norbu N."/>
            <person name="Novod N."/>
            <person name="O'Neill B."/>
            <person name="Osman S."/>
            <person name="Markiewicz E."/>
            <person name="Oyono O.L."/>
            <person name="Patti C."/>
            <person name="Phunkhang P."/>
            <person name="Pierre F."/>
            <person name="Priest M."/>
            <person name="Raghuraman S."/>
            <person name="Rege F."/>
            <person name="Reyes R."/>
            <person name="Rise C."/>
            <person name="Rogov P."/>
            <person name="Ross K."/>
            <person name="Ryan E."/>
            <person name="Settipalli S."/>
            <person name="Shea T."/>
            <person name="Sherpa N."/>
            <person name="Shi L."/>
            <person name="Shih D."/>
            <person name="Sparrow T."/>
            <person name="Spaulding J."/>
            <person name="Stalker J."/>
            <person name="Stange-Thomann N."/>
            <person name="Stavropoulos S."/>
            <person name="Stone C."/>
            <person name="Strader C."/>
            <person name="Tesfaye S."/>
            <person name="Thomson T."/>
            <person name="Thoulutsang Y."/>
            <person name="Thoulutsang D."/>
            <person name="Topham K."/>
            <person name="Topping I."/>
            <person name="Tsamla T."/>
            <person name="Vassiliev H."/>
            <person name="Vo A."/>
            <person name="Wangchuk T."/>
            <person name="Wangdi T."/>
            <person name="Weiand M."/>
            <person name="Wilkinson J."/>
            <person name="Wilson A."/>
            <person name="Yadav S."/>
            <person name="Young G."/>
            <person name="Yu Q."/>
            <person name="Zembek L."/>
            <person name="Zhong D."/>
            <person name="Zimmer A."/>
            <person name="Zwirko Z."/>
            <person name="Jaffe D.B."/>
            <person name="Alvarez P."/>
            <person name="Brockman W."/>
            <person name="Butler J."/>
            <person name="Chin C."/>
            <person name="Gnerre S."/>
            <person name="MacCallum I."/>
            <person name="Graves J.A."/>
            <person name="Ponting C.P."/>
            <person name="Breen M."/>
            <person name="Samollow P.B."/>
            <person name="Lander E.S."/>
            <person name="Lindblad-Toh K."/>
        </authorList>
    </citation>
    <scope>NUCLEOTIDE SEQUENCE [LARGE SCALE GENOMIC DNA]</scope>
</reference>
<evidence type="ECO:0000256" key="7">
    <source>
        <dbReference type="ARBA" id="ARBA00023212"/>
    </source>
</evidence>
<feature type="domain" description="SKICH" evidence="13">
    <location>
        <begin position="23"/>
        <end position="64"/>
    </location>
</feature>
<dbReference type="AlphaFoldDB" id="F7EJ01"/>
<proteinExistence type="inferred from homology"/>
<evidence type="ECO:0000256" key="10">
    <source>
        <dbReference type="ARBA" id="ARBA00037963"/>
    </source>
</evidence>
<evidence type="ECO:0000256" key="9">
    <source>
        <dbReference type="ARBA" id="ARBA00037854"/>
    </source>
</evidence>
<dbReference type="GO" id="GO:0000421">
    <property type="term" value="C:autophagosome membrane"/>
    <property type="evidence" value="ECO:0007669"/>
    <property type="project" value="UniProtKB-SubCell"/>
</dbReference>
<dbReference type="InterPro" id="IPR051002">
    <property type="entry name" value="UBA_autophagy_assoc_protein"/>
</dbReference>
<keyword evidence="5" id="KW-0175">Coiled coil</keyword>
<dbReference type="GO" id="GO:0048471">
    <property type="term" value="C:perinuclear region of cytoplasm"/>
    <property type="evidence" value="ECO:0007669"/>
    <property type="project" value="UniProtKB-SubCell"/>
</dbReference>
<keyword evidence="6" id="KW-0472">Membrane</keyword>
<dbReference type="GO" id="GO:0031410">
    <property type="term" value="C:cytoplasmic vesicle"/>
    <property type="evidence" value="ECO:0007669"/>
    <property type="project" value="UniProtKB-KW"/>
</dbReference>
<dbReference type="GeneTree" id="ENSGT00950000183025"/>
<sequence length="111" mass="13022">MEETGEEPPTSAVLLDHCHFSQIIFNSVEKFYIPGGDITCHYTLTQHFIPRRKDWVGIFRVKIRILLCSKNLFNLQRKSLRQRSFKPSSMNRITDLSHGLEMPLHLGHRFL</sequence>
<evidence type="ECO:0000256" key="2">
    <source>
        <dbReference type="ARBA" id="ARBA00004556"/>
    </source>
</evidence>